<keyword evidence="2" id="KW-1185">Reference proteome</keyword>
<accession>A0AAV3P2S1</accession>
<reference evidence="1 2" key="1">
    <citation type="submission" date="2024-01" db="EMBL/GenBank/DDBJ databases">
        <title>The complete chloroplast genome sequence of Lithospermum erythrorhizon: insights into the phylogenetic relationship among Boraginaceae species and the maternal lineages of purple gromwells.</title>
        <authorList>
            <person name="Okada T."/>
            <person name="Watanabe K."/>
        </authorList>
    </citation>
    <scope>NUCLEOTIDE SEQUENCE [LARGE SCALE GENOMIC DNA]</scope>
</reference>
<gene>
    <name evidence="1" type="ORF">LIER_35912</name>
</gene>
<sequence>MVNNIKAMKEVCNASFNHTFREANGAADYLANQVVHQDESFDLDPSTIDNHLKALLFLESMEIPYIRGR</sequence>
<comment type="caution">
    <text evidence="1">The sequence shown here is derived from an EMBL/GenBank/DDBJ whole genome shotgun (WGS) entry which is preliminary data.</text>
</comment>
<organism evidence="1 2">
    <name type="scientific">Lithospermum erythrorhizon</name>
    <name type="common">Purple gromwell</name>
    <name type="synonym">Lithospermum officinale var. erythrorhizon</name>
    <dbReference type="NCBI Taxonomy" id="34254"/>
    <lineage>
        <taxon>Eukaryota</taxon>
        <taxon>Viridiplantae</taxon>
        <taxon>Streptophyta</taxon>
        <taxon>Embryophyta</taxon>
        <taxon>Tracheophyta</taxon>
        <taxon>Spermatophyta</taxon>
        <taxon>Magnoliopsida</taxon>
        <taxon>eudicotyledons</taxon>
        <taxon>Gunneridae</taxon>
        <taxon>Pentapetalae</taxon>
        <taxon>asterids</taxon>
        <taxon>lamiids</taxon>
        <taxon>Boraginales</taxon>
        <taxon>Boraginaceae</taxon>
        <taxon>Boraginoideae</taxon>
        <taxon>Lithospermeae</taxon>
        <taxon>Lithospermum</taxon>
    </lineage>
</organism>
<dbReference type="Proteomes" id="UP001454036">
    <property type="component" value="Unassembled WGS sequence"/>
</dbReference>
<evidence type="ECO:0008006" key="3">
    <source>
        <dbReference type="Google" id="ProtNLM"/>
    </source>
</evidence>
<evidence type="ECO:0000313" key="2">
    <source>
        <dbReference type="Proteomes" id="UP001454036"/>
    </source>
</evidence>
<proteinExistence type="predicted"/>
<evidence type="ECO:0000313" key="1">
    <source>
        <dbReference type="EMBL" id="GAA0144348.1"/>
    </source>
</evidence>
<dbReference type="EMBL" id="BAABME010016078">
    <property type="protein sequence ID" value="GAA0144348.1"/>
    <property type="molecule type" value="Genomic_DNA"/>
</dbReference>
<name>A0AAV3P2S1_LITER</name>
<protein>
    <recommendedName>
        <fullName evidence="3">RNase H type-1 domain-containing protein</fullName>
    </recommendedName>
</protein>
<dbReference type="AlphaFoldDB" id="A0AAV3P2S1"/>